<reference evidence="1 2" key="1">
    <citation type="submission" date="2023-01" db="EMBL/GenBank/DDBJ databases">
        <title>Analysis of 21 Apiospora genomes using comparative genomics revels a genus with tremendous synthesis potential of carbohydrate active enzymes and secondary metabolites.</title>
        <authorList>
            <person name="Sorensen T."/>
        </authorList>
    </citation>
    <scope>NUCLEOTIDE SEQUENCE [LARGE SCALE GENOMIC DNA]</scope>
    <source>
        <strain evidence="1 2">CBS 117206</strain>
    </source>
</reference>
<evidence type="ECO:0000313" key="1">
    <source>
        <dbReference type="EMBL" id="KAK8129492.1"/>
    </source>
</evidence>
<comment type="caution">
    <text evidence="1">The sequence shown here is derived from an EMBL/GenBank/DDBJ whole genome shotgun (WGS) entry which is preliminary data.</text>
</comment>
<organism evidence="1 2">
    <name type="scientific">Apiospora kogelbergensis</name>
    <dbReference type="NCBI Taxonomy" id="1337665"/>
    <lineage>
        <taxon>Eukaryota</taxon>
        <taxon>Fungi</taxon>
        <taxon>Dikarya</taxon>
        <taxon>Ascomycota</taxon>
        <taxon>Pezizomycotina</taxon>
        <taxon>Sordariomycetes</taxon>
        <taxon>Xylariomycetidae</taxon>
        <taxon>Amphisphaeriales</taxon>
        <taxon>Apiosporaceae</taxon>
        <taxon>Apiospora</taxon>
    </lineage>
</organism>
<gene>
    <name evidence="1" type="ORF">PG999_001872</name>
</gene>
<proteinExistence type="predicted"/>
<protein>
    <submittedName>
        <fullName evidence="1">Uncharacterized protein</fullName>
    </submittedName>
</protein>
<sequence length="322" mass="35570">MADPGNTSYWPAGWDRERLLNSQATGELDGLSGEQAAAIRAGMVAEIGEPAYQEILAEMGRRKFLADKDEQRKGTQAPTEPPFMETMRLYEARGNQPWDPWGFVVYKSPEILDEAAWKACKQRFAQILDETVDEFRGYPGLDQVMERMRIEWVEDLGVADSGCAAVARIASRDKKLNGGEPMLWSSSPDPGMHHSFCLYITPSSLHSILHSPLPSSVPPRSNERKEVPFVVAVSAQAAVGGEEVSGGQSETGESPWRGFFNIGVESLLTSLFPIVADDMMSPNTIGCHIRGEDVWMDPYRFGVFKPGLGFGTWDGRVRRPGT</sequence>
<dbReference type="EMBL" id="JAQQWP010000002">
    <property type="protein sequence ID" value="KAK8129492.1"/>
    <property type="molecule type" value="Genomic_DNA"/>
</dbReference>
<evidence type="ECO:0000313" key="2">
    <source>
        <dbReference type="Proteomes" id="UP001392437"/>
    </source>
</evidence>
<dbReference type="Proteomes" id="UP001392437">
    <property type="component" value="Unassembled WGS sequence"/>
</dbReference>
<keyword evidence="2" id="KW-1185">Reference proteome</keyword>
<dbReference type="AlphaFoldDB" id="A0AAW0R6J1"/>
<name>A0AAW0R6J1_9PEZI</name>
<accession>A0AAW0R6J1</accession>